<dbReference type="InterPro" id="IPR010918">
    <property type="entry name" value="PurM-like_C_dom"/>
</dbReference>
<dbReference type="SUPFAM" id="SSF56042">
    <property type="entry name" value="PurM C-terminal domain-like"/>
    <property type="match status" value="1"/>
</dbReference>
<accession>A0AA96WKL5</accession>
<proteinExistence type="predicted"/>
<dbReference type="Gene3D" id="3.30.1330.10">
    <property type="entry name" value="PurM-like, N-terminal domain"/>
    <property type="match status" value="1"/>
</dbReference>
<organism evidence="3">
    <name type="scientific">Leptolyngbya sp. NK1-12</name>
    <dbReference type="NCBI Taxonomy" id="2547451"/>
    <lineage>
        <taxon>Bacteria</taxon>
        <taxon>Bacillati</taxon>
        <taxon>Cyanobacteriota</taxon>
        <taxon>Cyanophyceae</taxon>
        <taxon>Leptolyngbyales</taxon>
        <taxon>Leptolyngbyaceae</taxon>
        <taxon>Leptolyngbya group</taxon>
        <taxon>Leptolyngbya</taxon>
    </lineage>
</organism>
<sequence>MLHQLVEHLRHSAGILHKQDIQLVAQGWADAPVMLGDDCAAIPDGEGYLLLAAEGILPQLVASEPWFAGWCAVMVNISDIAAMGGRAIAVVDTLWSQSTDTANLLWQGMQAAAQAYAVPIVGGHTNQHSPYDALSVAIMGRATRLISSFNAQPGDMLLLAVDFNGKAHPRYPFWNAATEADPIQLRRNLAILPALAEAGLCDAGKDISMGGIVGTLLMLLETSCCGAVLRVDQIPCPAGVPLERWLIAFPSYGFLLSVRPDRVTAVQAQFRQQQLVCEAIGSVTATRQLWLQQQTAGTTESVLFWDLAQMPLMGLTPPEADL</sequence>
<dbReference type="Pfam" id="PF00586">
    <property type="entry name" value="AIRS"/>
    <property type="match status" value="1"/>
</dbReference>
<dbReference type="Gene3D" id="3.90.650.10">
    <property type="entry name" value="PurM-like C-terminal domain"/>
    <property type="match status" value="1"/>
</dbReference>
<dbReference type="GO" id="GO:0009228">
    <property type="term" value="P:thiamine biosynthetic process"/>
    <property type="evidence" value="ECO:0007669"/>
    <property type="project" value="InterPro"/>
</dbReference>
<dbReference type="InterPro" id="IPR016188">
    <property type="entry name" value="PurM-like_N"/>
</dbReference>
<protein>
    <submittedName>
        <fullName evidence="3">Sll0787 family AIR synthase-like protein</fullName>
    </submittedName>
</protein>
<dbReference type="PANTHER" id="PTHR30270">
    <property type="entry name" value="THIAMINE-MONOPHOSPHATE KINASE"/>
    <property type="match status" value="1"/>
</dbReference>
<dbReference type="AlphaFoldDB" id="A0AA96WKL5"/>
<evidence type="ECO:0000259" key="2">
    <source>
        <dbReference type="Pfam" id="PF02769"/>
    </source>
</evidence>
<dbReference type="CDD" id="cd02192">
    <property type="entry name" value="PurM-like3"/>
    <property type="match status" value="1"/>
</dbReference>
<dbReference type="RefSeq" id="WP_316436547.1">
    <property type="nucleotide sequence ID" value="NZ_CP053587.1"/>
</dbReference>
<feature type="domain" description="PurM-like C-terminal" evidence="2">
    <location>
        <begin position="172"/>
        <end position="287"/>
    </location>
</feature>
<dbReference type="GO" id="GO:0009030">
    <property type="term" value="F:thiamine-phosphate kinase activity"/>
    <property type="evidence" value="ECO:0007669"/>
    <property type="project" value="InterPro"/>
</dbReference>
<dbReference type="SUPFAM" id="SSF55326">
    <property type="entry name" value="PurM N-terminal domain-like"/>
    <property type="match status" value="1"/>
</dbReference>
<dbReference type="InterPro" id="IPR024030">
    <property type="entry name" value="AIR_synthase-rel_sll0787"/>
</dbReference>
<dbReference type="PANTHER" id="PTHR30270:SF0">
    <property type="entry name" value="THIAMINE-MONOPHOSPHATE KINASE"/>
    <property type="match status" value="1"/>
</dbReference>
<evidence type="ECO:0000313" key="3">
    <source>
        <dbReference type="EMBL" id="WNZ26964.1"/>
    </source>
</evidence>
<dbReference type="EMBL" id="CP053587">
    <property type="protein sequence ID" value="WNZ26964.1"/>
    <property type="molecule type" value="Genomic_DNA"/>
</dbReference>
<dbReference type="Pfam" id="PF02769">
    <property type="entry name" value="AIRS_C"/>
    <property type="match status" value="1"/>
</dbReference>
<dbReference type="PIRSF" id="PIRSF036540">
    <property type="entry name" value="UCP036540_AIR"/>
    <property type="match status" value="1"/>
</dbReference>
<feature type="domain" description="PurM-like N-terminal" evidence="1">
    <location>
        <begin position="36"/>
        <end position="141"/>
    </location>
</feature>
<evidence type="ECO:0000259" key="1">
    <source>
        <dbReference type="Pfam" id="PF00586"/>
    </source>
</evidence>
<reference evidence="3" key="1">
    <citation type="submission" date="2020-05" db="EMBL/GenBank/DDBJ databases">
        <authorList>
            <person name="Zhu T."/>
            <person name="Keshari N."/>
            <person name="Lu X."/>
        </authorList>
    </citation>
    <scope>NUCLEOTIDE SEQUENCE</scope>
    <source>
        <strain evidence="3">NK1-12</strain>
    </source>
</reference>
<name>A0AA96WKL5_9CYAN</name>
<dbReference type="InterPro" id="IPR036676">
    <property type="entry name" value="PurM-like_C_sf"/>
</dbReference>
<dbReference type="InterPro" id="IPR006283">
    <property type="entry name" value="ThiL-like"/>
</dbReference>
<dbReference type="InterPro" id="IPR011413">
    <property type="entry name" value="UCP036540_AIR"/>
</dbReference>
<gene>
    <name evidence="3" type="ORF">HJG54_29005</name>
</gene>
<dbReference type="NCBIfam" id="TIGR04049">
    <property type="entry name" value="AIR_rel_sll0787"/>
    <property type="match status" value="1"/>
</dbReference>
<dbReference type="InterPro" id="IPR036921">
    <property type="entry name" value="PurM-like_N_sf"/>
</dbReference>